<dbReference type="Gene3D" id="3.40.395.10">
    <property type="entry name" value="Adenoviral Proteinase, Chain A"/>
    <property type="match status" value="1"/>
</dbReference>
<dbReference type="SUPFAM" id="SSF54001">
    <property type="entry name" value="Cysteine proteinases"/>
    <property type="match status" value="1"/>
</dbReference>
<evidence type="ECO:0000259" key="5">
    <source>
        <dbReference type="PROSITE" id="PS50600"/>
    </source>
</evidence>
<dbReference type="PANTHER" id="PTHR46468:SF1">
    <property type="entry name" value="SENTRIN-SPECIFIC PROTEASE 8"/>
    <property type="match status" value="1"/>
</dbReference>
<accession>A0A9W7DYX7</accession>
<feature type="domain" description="Ubiquitin-like protease family profile" evidence="5">
    <location>
        <begin position="12"/>
        <end position="216"/>
    </location>
</feature>
<organism evidence="6 7">
    <name type="scientific">Triparma retinervis</name>
    <dbReference type="NCBI Taxonomy" id="2557542"/>
    <lineage>
        <taxon>Eukaryota</taxon>
        <taxon>Sar</taxon>
        <taxon>Stramenopiles</taxon>
        <taxon>Ochrophyta</taxon>
        <taxon>Bolidophyceae</taxon>
        <taxon>Parmales</taxon>
        <taxon>Triparmaceae</taxon>
        <taxon>Triparma</taxon>
    </lineage>
</organism>
<dbReference type="InterPro" id="IPR044613">
    <property type="entry name" value="Nep1/2-like"/>
</dbReference>
<proteinExistence type="inferred from homology"/>
<sequence>MSPVVHSQCGDHQVYEDDLSLLNLGEWLNDNLVAFFIEAVSLNSPNTYILSPSVSSFLVHQLDPDDEDYAEECAKFIRGAIPPLLEEKKMDKSVEVDLVIPINSSFSDPHAAFMQLGQGTHWSLLHLRICRSKEHNTFDLHHVHYDSSPRNSNLPTATSFLETFNQSIVAAYGHTSVNSSTEMSMSPLPTFTSSESIKQSDGWSCGWYTLFFARTVILNVSQPSFDLNKLQNEFLSYLLKYKV</sequence>
<dbReference type="GO" id="GO:0006508">
    <property type="term" value="P:proteolysis"/>
    <property type="evidence" value="ECO:0007669"/>
    <property type="project" value="UniProtKB-KW"/>
</dbReference>
<dbReference type="PROSITE" id="PS50600">
    <property type="entry name" value="ULP_PROTEASE"/>
    <property type="match status" value="1"/>
</dbReference>
<keyword evidence="7" id="KW-1185">Reference proteome</keyword>
<evidence type="ECO:0000313" key="7">
    <source>
        <dbReference type="Proteomes" id="UP001165082"/>
    </source>
</evidence>
<keyword evidence="4" id="KW-0788">Thiol protease</keyword>
<name>A0A9W7DYX7_9STRA</name>
<dbReference type="Proteomes" id="UP001165082">
    <property type="component" value="Unassembled WGS sequence"/>
</dbReference>
<reference evidence="6" key="1">
    <citation type="submission" date="2022-07" db="EMBL/GenBank/DDBJ databases">
        <title>Genome analysis of Parmales, a sister group of diatoms, reveals the evolutionary specialization of diatoms from phago-mixotrophs to photoautotrophs.</title>
        <authorList>
            <person name="Ban H."/>
            <person name="Sato S."/>
            <person name="Yoshikawa S."/>
            <person name="Kazumasa Y."/>
            <person name="Nakamura Y."/>
            <person name="Ichinomiya M."/>
            <person name="Saitoh K."/>
            <person name="Sato N."/>
            <person name="Blanc-Mathieu R."/>
            <person name="Endo H."/>
            <person name="Kuwata A."/>
            <person name="Ogata H."/>
        </authorList>
    </citation>
    <scope>NUCLEOTIDE SEQUENCE</scope>
</reference>
<dbReference type="InterPro" id="IPR038765">
    <property type="entry name" value="Papain-like_cys_pep_sf"/>
</dbReference>
<evidence type="ECO:0000256" key="1">
    <source>
        <dbReference type="ARBA" id="ARBA00005234"/>
    </source>
</evidence>
<evidence type="ECO:0000256" key="2">
    <source>
        <dbReference type="ARBA" id="ARBA00022670"/>
    </source>
</evidence>
<protein>
    <recommendedName>
        <fullName evidence="5">Ubiquitin-like protease family profile domain-containing protein</fullName>
    </recommendedName>
</protein>
<gene>
    <name evidence="6" type="ORF">TrRE_jg5411</name>
</gene>
<dbReference type="GO" id="GO:0008234">
    <property type="term" value="F:cysteine-type peptidase activity"/>
    <property type="evidence" value="ECO:0007669"/>
    <property type="project" value="UniProtKB-KW"/>
</dbReference>
<dbReference type="AlphaFoldDB" id="A0A9W7DYX7"/>
<evidence type="ECO:0000256" key="4">
    <source>
        <dbReference type="ARBA" id="ARBA00022807"/>
    </source>
</evidence>
<evidence type="ECO:0000256" key="3">
    <source>
        <dbReference type="ARBA" id="ARBA00022801"/>
    </source>
</evidence>
<comment type="caution">
    <text evidence="6">The sequence shown here is derived from an EMBL/GenBank/DDBJ whole genome shotgun (WGS) entry which is preliminary data.</text>
</comment>
<keyword evidence="3" id="KW-0378">Hydrolase</keyword>
<comment type="similarity">
    <text evidence="1">Belongs to the peptidase C48 family.</text>
</comment>
<dbReference type="GO" id="GO:0000338">
    <property type="term" value="P:protein deneddylation"/>
    <property type="evidence" value="ECO:0007669"/>
    <property type="project" value="TreeGrafter"/>
</dbReference>
<dbReference type="OrthoDB" id="5065855at2759"/>
<dbReference type="InterPro" id="IPR003653">
    <property type="entry name" value="Peptidase_C48_C"/>
</dbReference>
<keyword evidence="2" id="KW-0645">Protease</keyword>
<dbReference type="EMBL" id="BRXZ01001009">
    <property type="protein sequence ID" value="GMH59883.1"/>
    <property type="molecule type" value="Genomic_DNA"/>
</dbReference>
<dbReference type="Pfam" id="PF02902">
    <property type="entry name" value="Peptidase_C48"/>
    <property type="match status" value="1"/>
</dbReference>
<evidence type="ECO:0000313" key="6">
    <source>
        <dbReference type="EMBL" id="GMH59883.1"/>
    </source>
</evidence>
<dbReference type="PANTHER" id="PTHR46468">
    <property type="entry name" value="SENTRIN-SPECIFIC PROTEASE 8"/>
    <property type="match status" value="1"/>
</dbReference>
<dbReference type="GO" id="GO:0019784">
    <property type="term" value="F:deNEDDylase activity"/>
    <property type="evidence" value="ECO:0007669"/>
    <property type="project" value="InterPro"/>
</dbReference>